<protein>
    <submittedName>
        <fullName evidence="1">Uncharacterized protein</fullName>
    </submittedName>
</protein>
<proteinExistence type="predicted"/>
<organism evidence="1 2">
    <name type="scientific">Algivirga pacifica</name>
    <dbReference type="NCBI Taxonomy" id="1162670"/>
    <lineage>
        <taxon>Bacteria</taxon>
        <taxon>Pseudomonadati</taxon>
        <taxon>Bacteroidota</taxon>
        <taxon>Cytophagia</taxon>
        <taxon>Cytophagales</taxon>
        <taxon>Flammeovirgaceae</taxon>
        <taxon>Algivirga</taxon>
    </lineage>
</organism>
<keyword evidence="2" id="KW-1185">Reference proteome</keyword>
<accession>A0ABP9CY35</accession>
<reference evidence="2" key="1">
    <citation type="journal article" date="2019" name="Int. J. Syst. Evol. Microbiol.">
        <title>The Global Catalogue of Microorganisms (GCM) 10K type strain sequencing project: providing services to taxonomists for standard genome sequencing and annotation.</title>
        <authorList>
            <consortium name="The Broad Institute Genomics Platform"/>
            <consortium name="The Broad Institute Genome Sequencing Center for Infectious Disease"/>
            <person name="Wu L."/>
            <person name="Ma J."/>
        </authorList>
    </citation>
    <scope>NUCLEOTIDE SEQUENCE [LARGE SCALE GENOMIC DNA]</scope>
    <source>
        <strain evidence="2">JCM 18326</strain>
    </source>
</reference>
<evidence type="ECO:0000313" key="1">
    <source>
        <dbReference type="EMBL" id="GAA4821773.1"/>
    </source>
</evidence>
<dbReference type="Proteomes" id="UP001500298">
    <property type="component" value="Unassembled WGS sequence"/>
</dbReference>
<dbReference type="EMBL" id="BAABJX010000005">
    <property type="protein sequence ID" value="GAA4821773.1"/>
    <property type="molecule type" value="Genomic_DNA"/>
</dbReference>
<gene>
    <name evidence="1" type="ORF">GCM10023331_02700</name>
</gene>
<sequence length="586" mass="63038">MLASSCALINEEVVIDKDNLVKAPNDFQAGLPLLDGIINIDDFISAGEGLTVGTDDIYTFEETSSMSLSNLDDVAQGMGLDSFDELVNLDFSDLAIFDEMVTYEDIVMQIKPDLEVTFLPSGAASNNISVVIDPYLPENIDPFNPPSFDNPAAFEFEVPLAVTENLVYDLGIGLIDFTQGGMSVVLDVHNADLFEATVKINNLRSEDEAEVEEVIAPKEKISNTKVRYTIPLSGKVFDLVTTGASYPKELLPKLTITGATTPYMISGLELAPEKEISTVKVLFNQDADISIDIPETTQDFALDLGAMEGASITFNPNNEDLKIGMDFHSSYGIDVSFAPSLKATFSDNSVETIFLQQENDLGATEKIEESAVIKGAMEDGAMATTSVSIYEVANLLNISPEKKISSLALGGQMKLISAGKDLLAAGTEITLEVGDEATMELAAIIPIDARLDGLTSEIALEDGFALDQNINEESEVTMSIESKSEIALDLGMTFEVQTEEGIQVYSLNEGKAVIVGGRPTGYMTSFKLTAEEINALLNNQGLTVKLTAESSDLDEDGIKEFTQLKKGSSIELKGGILLHVKNGSNE</sequence>
<evidence type="ECO:0000313" key="2">
    <source>
        <dbReference type="Proteomes" id="UP001500298"/>
    </source>
</evidence>
<comment type="caution">
    <text evidence="1">The sequence shown here is derived from an EMBL/GenBank/DDBJ whole genome shotgun (WGS) entry which is preliminary data.</text>
</comment>
<name>A0ABP9CY35_9BACT</name>